<dbReference type="Gene3D" id="3.30.70.1280">
    <property type="entry name" value="SP0830-like domains"/>
    <property type="match status" value="1"/>
</dbReference>
<dbReference type="SUPFAM" id="SSF160379">
    <property type="entry name" value="SP0830-like"/>
    <property type="match status" value="1"/>
</dbReference>
<dbReference type="PIRSF" id="PIRSF008502">
    <property type="entry name" value="UCP008502"/>
    <property type="match status" value="1"/>
</dbReference>
<dbReference type="PANTHER" id="PTHR36439:SF1">
    <property type="entry name" value="DUF1697 DOMAIN-CONTAINING PROTEIN"/>
    <property type="match status" value="1"/>
</dbReference>
<name>A0ABZ0ZUG3_9ACTN</name>
<protein>
    <submittedName>
        <fullName evidence="1">DUF1697 domain-containing protein</fullName>
    </submittedName>
</protein>
<organism evidence="1 2">
    <name type="scientific">Nocardioides bizhenqiangii</name>
    <dbReference type="NCBI Taxonomy" id="3095076"/>
    <lineage>
        <taxon>Bacteria</taxon>
        <taxon>Bacillati</taxon>
        <taxon>Actinomycetota</taxon>
        <taxon>Actinomycetes</taxon>
        <taxon>Propionibacteriales</taxon>
        <taxon>Nocardioidaceae</taxon>
        <taxon>Nocardioides</taxon>
    </lineage>
</organism>
<dbReference type="InterPro" id="IPR012545">
    <property type="entry name" value="DUF1697"/>
</dbReference>
<dbReference type="EMBL" id="CP141059">
    <property type="protein sequence ID" value="WQQ27705.1"/>
    <property type="molecule type" value="Genomic_DNA"/>
</dbReference>
<dbReference type="Proteomes" id="UP001327225">
    <property type="component" value="Chromosome"/>
</dbReference>
<proteinExistence type="predicted"/>
<evidence type="ECO:0000313" key="1">
    <source>
        <dbReference type="EMBL" id="WQQ27705.1"/>
    </source>
</evidence>
<dbReference type="Pfam" id="PF08002">
    <property type="entry name" value="DUF1697"/>
    <property type="match status" value="1"/>
</dbReference>
<evidence type="ECO:0000313" key="2">
    <source>
        <dbReference type="Proteomes" id="UP001327225"/>
    </source>
</evidence>
<keyword evidence="2" id="KW-1185">Reference proteome</keyword>
<gene>
    <name evidence="1" type="ORF">SHK19_05580</name>
</gene>
<dbReference type="RefSeq" id="WP_322458240.1">
    <property type="nucleotide sequence ID" value="NZ_CP141059.1"/>
</dbReference>
<dbReference type="PANTHER" id="PTHR36439">
    <property type="entry name" value="BLL4334 PROTEIN"/>
    <property type="match status" value="1"/>
</dbReference>
<accession>A0ABZ0ZUG3</accession>
<reference evidence="2" key="1">
    <citation type="submission" date="2023-12" db="EMBL/GenBank/DDBJ databases">
        <title>Novel species in genus Nocardioides.</title>
        <authorList>
            <person name="Zhou H."/>
        </authorList>
    </citation>
    <scope>NUCLEOTIDE SEQUENCE [LARGE SCALE GENOMIC DNA]</scope>
    <source>
        <strain evidence="2">HM61</strain>
    </source>
</reference>
<sequence>MPTYVAFLRAINLGPTRKFPKADIVTATGAAGCSDVETYINTGNVRLTSGLRSRAKVEASLEKAYAAQTGFAVPTLVFTPAELAEIAADAEELTRPDLERHYLYLLKDEPAKDRVDALLAKEGAADQVVVRGRAVHLLFGSGYQPGSVDPWGVEKALGVVATNRNFNVVTTLAKKWCSPSG</sequence>